<evidence type="ECO:0000313" key="3">
    <source>
        <dbReference type="EMBL" id="MBT0957265.1"/>
    </source>
</evidence>
<dbReference type="Pfam" id="PF06812">
    <property type="entry name" value="ImpA_N"/>
    <property type="match status" value="1"/>
</dbReference>
<sequence length="437" mass="47538">MRYDALLEPISEDDPCGPDLSATYDEDFELYYFEAIEKVPTRFVVNSDTGEVFDRKSIDIKAEVKTIGKLLERSRDLRLLSLEAQFQALSGTMGGFSECLQIMAALMEKYWIEVNPKIEGGDASERRTQLELLDELSSVIMPIEHMPLFRDRRIDTVTYRDYQIATGAKDPRANETPGDAGAISVALQSADNAEAVDKLYADLTGATTAIESIINACRLADSAAFSPGMDNLKSLLTEMTKFVADARPDLAGDGAAEEGEGTAEEGADGAPSGAAPSTPALTGAIKSHTEARAALLAVEHYFLRFEPSAPALILVRQAQELIGKPLTEALDVLLPGMSENARIDFGSESGFLMDVNRMRILAGAQSEESSDAPYGPIEPMEAETRDQASGLISAVESFFRQTEPSSPVPILLFKAKTYMNRDFSAIISDLFQHIENP</sequence>
<dbReference type="InterPro" id="IPR010657">
    <property type="entry name" value="ImpA_N"/>
</dbReference>
<feature type="domain" description="ImpA N-terminal" evidence="2">
    <location>
        <begin position="7"/>
        <end position="133"/>
    </location>
</feature>
<name>A0AAP2G3I9_9RHOB</name>
<dbReference type="RefSeq" id="WP_327793441.1">
    <property type="nucleotide sequence ID" value="NZ_JADQAZ010000001.1"/>
</dbReference>
<feature type="region of interest" description="Disordered" evidence="1">
    <location>
        <begin position="250"/>
        <end position="279"/>
    </location>
</feature>
<accession>A0AAP2G3I9</accession>
<dbReference type="PANTHER" id="PTHR37951:SF1">
    <property type="entry name" value="TYPE VI SECRETION SYSTEM COMPONENT TSSA1"/>
    <property type="match status" value="1"/>
</dbReference>
<evidence type="ECO:0000259" key="2">
    <source>
        <dbReference type="Pfam" id="PF06812"/>
    </source>
</evidence>
<reference evidence="3 4" key="1">
    <citation type="journal article" date="2021" name="Arch. Microbiol.">
        <title>Harenicola maris gen. nov., sp. nov. isolated from the Sea of Japan shallow sediments.</title>
        <authorList>
            <person name="Romanenko L.A."/>
            <person name="Kurilenko V.V."/>
            <person name="Chernysheva N.Y."/>
            <person name="Tekutyeva L.A."/>
            <person name="Velansky P.V."/>
            <person name="Svetashev V.I."/>
            <person name="Isaeva M.P."/>
        </authorList>
    </citation>
    <scope>NUCLEOTIDE SEQUENCE [LARGE SCALE GENOMIC DNA]</scope>
    <source>
        <strain evidence="3 4">KMM 3653</strain>
    </source>
</reference>
<evidence type="ECO:0000313" key="4">
    <source>
        <dbReference type="Proteomes" id="UP001315686"/>
    </source>
</evidence>
<dbReference type="InterPro" id="IPR017740">
    <property type="entry name" value="TssA-like"/>
</dbReference>
<dbReference type="AlphaFoldDB" id="A0AAP2G3I9"/>
<organism evidence="3 4">
    <name type="scientific">Harenicola maris</name>
    <dbReference type="NCBI Taxonomy" id="2841044"/>
    <lineage>
        <taxon>Bacteria</taxon>
        <taxon>Pseudomonadati</taxon>
        <taxon>Pseudomonadota</taxon>
        <taxon>Alphaproteobacteria</taxon>
        <taxon>Rhodobacterales</taxon>
        <taxon>Paracoccaceae</taxon>
        <taxon>Harenicola</taxon>
    </lineage>
</organism>
<protein>
    <submittedName>
        <fullName evidence="3">Type VI secretion system ImpA family N-terminal domain-containing protein</fullName>
    </submittedName>
</protein>
<proteinExistence type="predicted"/>
<gene>
    <name evidence="3" type="ORF">IV417_07705</name>
</gene>
<dbReference type="EMBL" id="JADQAZ010000001">
    <property type="protein sequence ID" value="MBT0957265.1"/>
    <property type="molecule type" value="Genomic_DNA"/>
</dbReference>
<keyword evidence="4" id="KW-1185">Reference proteome</keyword>
<dbReference type="PANTHER" id="PTHR37951">
    <property type="entry name" value="CYTOPLASMIC PROTEIN-RELATED"/>
    <property type="match status" value="1"/>
</dbReference>
<dbReference type="Proteomes" id="UP001315686">
    <property type="component" value="Unassembled WGS sequence"/>
</dbReference>
<evidence type="ECO:0000256" key="1">
    <source>
        <dbReference type="SAM" id="MobiDB-lite"/>
    </source>
</evidence>
<feature type="compositionally biased region" description="Low complexity" evidence="1">
    <location>
        <begin position="268"/>
        <end position="279"/>
    </location>
</feature>
<comment type="caution">
    <text evidence="3">The sequence shown here is derived from an EMBL/GenBank/DDBJ whole genome shotgun (WGS) entry which is preliminary data.</text>
</comment>
<feature type="compositionally biased region" description="Acidic residues" evidence="1">
    <location>
        <begin position="255"/>
        <end position="267"/>
    </location>
</feature>